<evidence type="ECO:0000313" key="3">
    <source>
        <dbReference type="EMBL" id="MDQ0253047.1"/>
    </source>
</evidence>
<feature type="transmembrane region" description="Helical" evidence="1">
    <location>
        <begin position="101"/>
        <end position="117"/>
    </location>
</feature>
<comment type="caution">
    <text evidence="3">The sequence shown here is derived from an EMBL/GenBank/DDBJ whole genome shotgun (WGS) entry which is preliminary data.</text>
</comment>
<dbReference type="InterPro" id="IPR029787">
    <property type="entry name" value="Nucleotide_cyclase"/>
</dbReference>
<dbReference type="InterPro" id="IPR050469">
    <property type="entry name" value="Diguanylate_Cyclase"/>
</dbReference>
<sequence>MSERMNYRYWSVKILNFYWLLVAVSIIGQCVGLLITTYYFPEDVMEFVVGKIIIPTSIQLVILSVCVYLIRVRKIYSSSLIIIAGTLLTLVIIVAHPNVPGLQVTLLLPMAVALIYFNRVKLLLSLVVNILGLTTIYLVFPSIRLAVTEYEYFSYIFALIAGYIIYLAIIQRGNEVLQMLRQTAKKEKELMVKTALMEKLSKVDALTGLYNHKTFQEYMDHLVKQSKTYAMPLQLAVLDIDNFKQINDSYGHSVGDQVLTRVADAIIENVSQDDIAARYGGEEFAILLTNKNMKVAFNTIEEIRIHIENVKHREIQGEKVTVSIGLKNYDPSLSKLEFFQATDALLYEAKRTGKNRIAV</sequence>
<dbReference type="NCBIfam" id="TIGR00254">
    <property type="entry name" value="GGDEF"/>
    <property type="match status" value="1"/>
</dbReference>
<evidence type="ECO:0000256" key="1">
    <source>
        <dbReference type="SAM" id="Phobius"/>
    </source>
</evidence>
<dbReference type="PANTHER" id="PTHR45138:SF24">
    <property type="entry name" value="DIGUANYLATE CYCLASE DGCC-RELATED"/>
    <property type="match status" value="1"/>
</dbReference>
<dbReference type="Gene3D" id="3.30.70.270">
    <property type="match status" value="1"/>
</dbReference>
<dbReference type="SUPFAM" id="SSF55073">
    <property type="entry name" value="Nucleotide cyclase"/>
    <property type="match status" value="1"/>
</dbReference>
<keyword evidence="1" id="KW-0472">Membrane</keyword>
<proteinExistence type="predicted"/>
<dbReference type="CDD" id="cd01949">
    <property type="entry name" value="GGDEF"/>
    <property type="match status" value="1"/>
</dbReference>
<reference evidence="3 4" key="1">
    <citation type="submission" date="2023-07" db="EMBL/GenBank/DDBJ databases">
        <title>Genomic Encyclopedia of Type Strains, Phase IV (KMG-IV): sequencing the most valuable type-strain genomes for metagenomic binning, comparative biology and taxonomic classification.</title>
        <authorList>
            <person name="Goeker M."/>
        </authorList>
    </citation>
    <scope>NUCLEOTIDE SEQUENCE [LARGE SCALE GENOMIC DNA]</scope>
    <source>
        <strain evidence="3 4">DSM 9768</strain>
    </source>
</reference>
<gene>
    <name evidence="3" type="ORF">J2S74_000419</name>
</gene>
<keyword evidence="4" id="KW-1185">Reference proteome</keyword>
<feature type="domain" description="GGDEF" evidence="2">
    <location>
        <begin position="231"/>
        <end position="359"/>
    </location>
</feature>
<feature type="transmembrane region" description="Helical" evidence="1">
    <location>
        <begin position="152"/>
        <end position="170"/>
    </location>
</feature>
<accession>A0ABT9ZQP6</accession>
<dbReference type="RefSeq" id="WP_307321147.1">
    <property type="nucleotide sequence ID" value="NZ_JAUSUG010000001.1"/>
</dbReference>
<dbReference type="SMART" id="SM00267">
    <property type="entry name" value="GGDEF"/>
    <property type="match status" value="1"/>
</dbReference>
<keyword evidence="1" id="KW-1133">Transmembrane helix</keyword>
<dbReference type="InterPro" id="IPR000160">
    <property type="entry name" value="GGDEF_dom"/>
</dbReference>
<dbReference type="Pfam" id="PF00990">
    <property type="entry name" value="GGDEF"/>
    <property type="match status" value="1"/>
</dbReference>
<evidence type="ECO:0000259" key="2">
    <source>
        <dbReference type="PROSITE" id="PS50887"/>
    </source>
</evidence>
<feature type="transmembrane region" description="Helical" evidence="1">
    <location>
        <begin position="52"/>
        <end position="70"/>
    </location>
</feature>
<feature type="transmembrane region" description="Helical" evidence="1">
    <location>
        <begin position="122"/>
        <end position="140"/>
    </location>
</feature>
<dbReference type="InterPro" id="IPR043128">
    <property type="entry name" value="Rev_trsase/Diguanyl_cyclase"/>
</dbReference>
<dbReference type="PROSITE" id="PS50887">
    <property type="entry name" value="GGDEF"/>
    <property type="match status" value="1"/>
</dbReference>
<keyword evidence="1" id="KW-0812">Transmembrane</keyword>
<feature type="transmembrane region" description="Helical" evidence="1">
    <location>
        <begin position="75"/>
        <end position="95"/>
    </location>
</feature>
<dbReference type="EMBL" id="JAUSUG010000001">
    <property type="protein sequence ID" value="MDQ0253047.1"/>
    <property type="molecule type" value="Genomic_DNA"/>
</dbReference>
<organism evidence="3 4">
    <name type="scientific">Evansella vedderi</name>
    <dbReference type="NCBI Taxonomy" id="38282"/>
    <lineage>
        <taxon>Bacteria</taxon>
        <taxon>Bacillati</taxon>
        <taxon>Bacillota</taxon>
        <taxon>Bacilli</taxon>
        <taxon>Bacillales</taxon>
        <taxon>Bacillaceae</taxon>
        <taxon>Evansella</taxon>
    </lineage>
</organism>
<protein>
    <submittedName>
        <fullName evidence="3">Diguanylate cyclase (GGDEF)-like protein</fullName>
    </submittedName>
</protein>
<dbReference type="PANTHER" id="PTHR45138">
    <property type="entry name" value="REGULATORY COMPONENTS OF SENSORY TRANSDUCTION SYSTEM"/>
    <property type="match status" value="1"/>
</dbReference>
<evidence type="ECO:0000313" key="4">
    <source>
        <dbReference type="Proteomes" id="UP001230005"/>
    </source>
</evidence>
<feature type="transmembrane region" description="Helical" evidence="1">
    <location>
        <begin position="20"/>
        <end position="40"/>
    </location>
</feature>
<dbReference type="Proteomes" id="UP001230005">
    <property type="component" value="Unassembled WGS sequence"/>
</dbReference>
<name>A0ABT9ZQP6_9BACI</name>